<comment type="caution">
    <text evidence="7">The sequence shown here is derived from an EMBL/GenBank/DDBJ whole genome shotgun (WGS) entry which is preliminary data.</text>
</comment>
<dbReference type="STRING" id="3775.A0A1Q3C167"/>
<dbReference type="PIRSF" id="PIRSF000332">
    <property type="entry name" value="FMO"/>
    <property type="match status" value="1"/>
</dbReference>
<dbReference type="SUPFAM" id="SSF51905">
    <property type="entry name" value="FAD/NAD(P)-binding domain"/>
    <property type="match status" value="2"/>
</dbReference>
<keyword evidence="4" id="KW-0521">NADP</keyword>
<dbReference type="GO" id="GO:0050661">
    <property type="term" value="F:NADP binding"/>
    <property type="evidence" value="ECO:0007669"/>
    <property type="project" value="InterPro"/>
</dbReference>
<gene>
    <name evidence="7" type="ORF">CFOL_v3_17392</name>
</gene>
<dbReference type="PANTHER" id="PTHR23023">
    <property type="entry name" value="DIMETHYLANILINE MONOOXYGENASE"/>
    <property type="match status" value="1"/>
</dbReference>
<keyword evidence="5 6" id="KW-0560">Oxidoreductase</keyword>
<dbReference type="InterPro" id="IPR050346">
    <property type="entry name" value="FMO-like"/>
</dbReference>
<accession>A0A1Q3C167</accession>
<dbReference type="PROSITE" id="PS51257">
    <property type="entry name" value="PROKAR_LIPOPROTEIN"/>
    <property type="match status" value="1"/>
</dbReference>
<dbReference type="InterPro" id="IPR020946">
    <property type="entry name" value="Flavin_mOase-like"/>
</dbReference>
<dbReference type="EMBL" id="BDDD01001164">
    <property type="protein sequence ID" value="GAV73909.1"/>
    <property type="molecule type" value="Genomic_DNA"/>
</dbReference>
<dbReference type="InParanoid" id="A0A1Q3C167"/>
<evidence type="ECO:0000256" key="5">
    <source>
        <dbReference type="ARBA" id="ARBA00023002"/>
    </source>
</evidence>
<keyword evidence="2 6" id="KW-0285">Flavoprotein</keyword>
<name>A0A1Q3C167_CEPFO</name>
<dbReference type="AlphaFoldDB" id="A0A1Q3C167"/>
<evidence type="ECO:0000313" key="7">
    <source>
        <dbReference type="EMBL" id="GAV73909.1"/>
    </source>
</evidence>
<comment type="similarity">
    <text evidence="1 6">Belongs to the FMO family.</text>
</comment>
<organism evidence="7 8">
    <name type="scientific">Cephalotus follicularis</name>
    <name type="common">Albany pitcher plant</name>
    <dbReference type="NCBI Taxonomy" id="3775"/>
    <lineage>
        <taxon>Eukaryota</taxon>
        <taxon>Viridiplantae</taxon>
        <taxon>Streptophyta</taxon>
        <taxon>Embryophyta</taxon>
        <taxon>Tracheophyta</taxon>
        <taxon>Spermatophyta</taxon>
        <taxon>Magnoliopsida</taxon>
        <taxon>eudicotyledons</taxon>
        <taxon>Gunneridae</taxon>
        <taxon>Pentapetalae</taxon>
        <taxon>rosids</taxon>
        <taxon>fabids</taxon>
        <taxon>Oxalidales</taxon>
        <taxon>Cephalotaceae</taxon>
        <taxon>Cephalotus</taxon>
    </lineage>
</organism>
<evidence type="ECO:0000256" key="6">
    <source>
        <dbReference type="RuleBase" id="RU361177"/>
    </source>
</evidence>
<dbReference type="Proteomes" id="UP000187406">
    <property type="component" value="Unassembled WGS sequence"/>
</dbReference>
<dbReference type="InterPro" id="IPR036188">
    <property type="entry name" value="FAD/NAD-bd_sf"/>
</dbReference>
<protein>
    <recommendedName>
        <fullName evidence="6">Flavin-containing monooxygenase</fullName>
        <ecNumber evidence="6">1.-.-.-</ecNumber>
    </recommendedName>
</protein>
<proteinExistence type="inferred from homology"/>
<dbReference type="Gene3D" id="3.50.50.60">
    <property type="entry name" value="FAD/NAD(P)-binding domain"/>
    <property type="match status" value="2"/>
</dbReference>
<keyword evidence="6" id="KW-0503">Monooxygenase</keyword>
<evidence type="ECO:0000256" key="2">
    <source>
        <dbReference type="ARBA" id="ARBA00022630"/>
    </source>
</evidence>
<sequence>MEKRVAIIGAGVSGLLACKYTLEKGFDPVVFEAEEGIGGIWSHTIDSTRLQNVKEAYEFSDFPWPCSTKEMFPSHSQVMEYLESYAQHFGLYPYIKFNNNVIGIDFFGVTNEEMEAWDLWGGTGKPFGSKRMWHLKVQDTKKCTTEVYQAGFVVLCIGKFSGLPNLPKFPPDEGPEVFSGKVMHSMDYSAMDKSDAAKLIKNKKITIVGSFKSAVDIAAECADANGTDYPCTMIQRSAHWLLPIDYICGSIINFAVFTRFSGLLEHKPGESFLLSFLATLLSLLKWGLSKFAEFYLKWKLTLKEYGMIPKYSFLEYISSCQIAMLPDRFYDKVEEGSIILKKPQPHNFSFSKDGLIVDEKTTPLESDVVIFATGYKGDEKLKNIFEFPFFKECIAGPKAKNPLYRQIIHPRIPQLAVIGFTEGISNLFSSEIRCQWLAHFFDGGFKLPTTKQMEKEVAIWENYFNRIGKKFGKSCISNTHIWYNDQLCRDIGCNPKRKKGFVADIFEPYGPKDYVGLTPKVKTN</sequence>
<reference evidence="8" key="1">
    <citation type="submission" date="2016-04" db="EMBL/GenBank/DDBJ databases">
        <title>Cephalotus genome sequencing.</title>
        <authorList>
            <person name="Fukushima K."/>
            <person name="Hasebe M."/>
            <person name="Fang X."/>
        </authorList>
    </citation>
    <scope>NUCLEOTIDE SEQUENCE [LARGE SCALE GENOMIC DNA]</scope>
    <source>
        <strain evidence="8">cv. St1</strain>
    </source>
</reference>
<dbReference type="OrthoDB" id="66881at2759"/>
<dbReference type="Pfam" id="PF00743">
    <property type="entry name" value="FMO-like"/>
    <property type="match status" value="1"/>
</dbReference>
<evidence type="ECO:0000256" key="3">
    <source>
        <dbReference type="ARBA" id="ARBA00022827"/>
    </source>
</evidence>
<dbReference type="EC" id="1.-.-.-" evidence="6"/>
<evidence type="ECO:0000256" key="4">
    <source>
        <dbReference type="ARBA" id="ARBA00022857"/>
    </source>
</evidence>
<dbReference type="FunFam" id="3.50.50.60:FF:000403">
    <property type="entry name" value="Flavin-containing monooxygenase"/>
    <property type="match status" value="1"/>
</dbReference>
<evidence type="ECO:0000256" key="1">
    <source>
        <dbReference type="ARBA" id="ARBA00009183"/>
    </source>
</evidence>
<keyword evidence="3 6" id="KW-0274">FAD</keyword>
<dbReference type="GO" id="GO:0004499">
    <property type="term" value="F:N,N-dimethylaniline monooxygenase activity"/>
    <property type="evidence" value="ECO:0007669"/>
    <property type="project" value="InterPro"/>
</dbReference>
<dbReference type="GO" id="GO:0050660">
    <property type="term" value="F:flavin adenine dinucleotide binding"/>
    <property type="evidence" value="ECO:0007669"/>
    <property type="project" value="InterPro"/>
</dbReference>
<comment type="cofactor">
    <cofactor evidence="6">
        <name>FAD</name>
        <dbReference type="ChEBI" id="CHEBI:57692"/>
    </cofactor>
</comment>
<keyword evidence="8" id="KW-1185">Reference proteome</keyword>
<evidence type="ECO:0000313" key="8">
    <source>
        <dbReference type="Proteomes" id="UP000187406"/>
    </source>
</evidence>
<dbReference type="InterPro" id="IPR000960">
    <property type="entry name" value="Flavin_mOase"/>
</dbReference>
<dbReference type="FunFam" id="3.50.50.60:FF:000169">
    <property type="entry name" value="Flavin-containing monooxygenase"/>
    <property type="match status" value="1"/>
</dbReference>